<name>A0A4Q2T1X9_9HYPH</name>
<organism evidence="2 3">
    <name type="scientific">Ciceribacter ferrooxidans</name>
    <dbReference type="NCBI Taxonomy" id="2509717"/>
    <lineage>
        <taxon>Bacteria</taxon>
        <taxon>Pseudomonadati</taxon>
        <taxon>Pseudomonadota</taxon>
        <taxon>Alphaproteobacteria</taxon>
        <taxon>Hyphomicrobiales</taxon>
        <taxon>Rhizobiaceae</taxon>
        <taxon>Ciceribacter</taxon>
    </lineage>
</organism>
<dbReference type="SUPFAM" id="SSF56645">
    <property type="entry name" value="Acyl-CoA dehydrogenase NM domain-like"/>
    <property type="match status" value="1"/>
</dbReference>
<keyword evidence="2" id="KW-0560">Oxidoreductase</keyword>
<comment type="caution">
    <text evidence="2">The sequence shown here is derived from an EMBL/GenBank/DDBJ whole genome shotgun (WGS) entry which is preliminary data.</text>
</comment>
<proteinExistence type="predicted"/>
<dbReference type="OrthoDB" id="6184213at2"/>
<dbReference type="Gene3D" id="1.10.540.10">
    <property type="entry name" value="Acyl-CoA dehydrogenase/oxidase, N-terminal domain"/>
    <property type="match status" value="1"/>
</dbReference>
<evidence type="ECO:0000313" key="3">
    <source>
        <dbReference type="Proteomes" id="UP000291088"/>
    </source>
</evidence>
<evidence type="ECO:0000313" key="2">
    <source>
        <dbReference type="EMBL" id="RYC10970.1"/>
    </source>
</evidence>
<accession>A0A4Q2T1X9</accession>
<dbReference type="InterPro" id="IPR013786">
    <property type="entry name" value="AcylCoA_DH/ox_N"/>
</dbReference>
<sequence>MGTITNLHERLRSVPNRIAAEDEVLAVASAVLPAMVRWPVAEALGRSGLLAVSVPSDFGGLDVSNVVLAEAIALIATVSARAAETLASHCAALEAIRNAGSEGQRGTAFAKSSGGERFLLATGGGIAGWRAEARFLPDGMGVRVDGRVEVAAAIDAEWIAVPAADPSGQSALLLVPHNAPGLDFSEAGDAGVSQLRLAGVHVAADSVLSLTSHAAPMVEGVYRLLRAAVILGQSRRGLEAVLASIGSARDATAASDHAIGWRQVEIETAYAQILRVAAVIDVAQVNPAAATIAEAHRLATILGLVAQRMDTGRTATGEEDTVIIALGRQMLADRGERAT</sequence>
<dbReference type="GO" id="GO:0050660">
    <property type="term" value="F:flavin adenine dinucleotide binding"/>
    <property type="evidence" value="ECO:0007669"/>
    <property type="project" value="InterPro"/>
</dbReference>
<dbReference type="AlphaFoldDB" id="A0A4Q2T1X9"/>
<reference evidence="2 3" key="1">
    <citation type="submission" date="2019-01" db="EMBL/GenBank/DDBJ databases">
        <authorList>
            <person name="Deng T."/>
        </authorList>
    </citation>
    <scope>NUCLEOTIDE SEQUENCE [LARGE SCALE GENOMIC DNA]</scope>
    <source>
        <strain evidence="2 3">F8825</strain>
    </source>
</reference>
<evidence type="ECO:0000259" key="1">
    <source>
        <dbReference type="Pfam" id="PF02771"/>
    </source>
</evidence>
<feature type="domain" description="Acyl-CoA dehydrogenase/oxidase N-terminal" evidence="1">
    <location>
        <begin position="20"/>
        <end position="108"/>
    </location>
</feature>
<dbReference type="EMBL" id="SDVB01000248">
    <property type="protein sequence ID" value="RYC10970.1"/>
    <property type="molecule type" value="Genomic_DNA"/>
</dbReference>
<dbReference type="Pfam" id="PF02771">
    <property type="entry name" value="Acyl-CoA_dh_N"/>
    <property type="match status" value="1"/>
</dbReference>
<dbReference type="Proteomes" id="UP000291088">
    <property type="component" value="Unassembled WGS sequence"/>
</dbReference>
<dbReference type="GO" id="GO:0016627">
    <property type="term" value="F:oxidoreductase activity, acting on the CH-CH group of donors"/>
    <property type="evidence" value="ECO:0007669"/>
    <property type="project" value="InterPro"/>
</dbReference>
<keyword evidence="3" id="KW-1185">Reference proteome</keyword>
<dbReference type="InterPro" id="IPR009100">
    <property type="entry name" value="AcylCoA_DH/oxidase_NM_dom_sf"/>
</dbReference>
<protein>
    <submittedName>
        <fullName evidence="2">Monooxygenase</fullName>
    </submittedName>
</protein>
<dbReference type="InterPro" id="IPR037069">
    <property type="entry name" value="AcylCoA_DH/ox_N_sf"/>
</dbReference>
<keyword evidence="2" id="KW-0503">Monooxygenase</keyword>
<gene>
    <name evidence="2" type="ORF">EUU22_15590</name>
</gene>
<dbReference type="RefSeq" id="WP_129332905.1">
    <property type="nucleotide sequence ID" value="NZ_SDVB01000248.1"/>
</dbReference>
<dbReference type="GO" id="GO:0004497">
    <property type="term" value="F:monooxygenase activity"/>
    <property type="evidence" value="ECO:0007669"/>
    <property type="project" value="UniProtKB-KW"/>
</dbReference>